<comment type="caution">
    <text evidence="2">The sequence shown here is derived from an EMBL/GenBank/DDBJ whole genome shotgun (WGS) entry which is preliminary data.</text>
</comment>
<evidence type="ECO:0000313" key="3">
    <source>
        <dbReference type="Proteomes" id="UP000308744"/>
    </source>
</evidence>
<evidence type="ECO:0000313" key="2">
    <source>
        <dbReference type="EMBL" id="TKI72688.1"/>
    </source>
</evidence>
<dbReference type="GO" id="GO:0006310">
    <property type="term" value="P:DNA recombination"/>
    <property type="evidence" value="ECO:0007669"/>
    <property type="project" value="UniProtKB-KW"/>
</dbReference>
<keyword evidence="1" id="KW-0233">DNA recombination</keyword>
<dbReference type="SUPFAM" id="SSF56349">
    <property type="entry name" value="DNA breaking-rejoining enzymes"/>
    <property type="match status" value="1"/>
</dbReference>
<sequence length="97" mass="11375">MTTPLLKWKKDFKQLFEKEHHKGTLQRFVIAVQLFHTCKKKQQIKRFSAHVLLHTYVSILIAEGIPVTKIAKMIGDTPEMVMRAYAHSLAYEELKHE</sequence>
<protein>
    <recommendedName>
        <fullName evidence="4">Tyr recombinase domain-containing protein</fullName>
    </recommendedName>
</protein>
<name>A0A4U2ZE45_9BACI</name>
<dbReference type="EMBL" id="SZPU01000002">
    <property type="protein sequence ID" value="TKI72688.1"/>
    <property type="molecule type" value="Genomic_DNA"/>
</dbReference>
<dbReference type="InterPro" id="IPR013762">
    <property type="entry name" value="Integrase-like_cat_sf"/>
</dbReference>
<dbReference type="GO" id="GO:0003677">
    <property type="term" value="F:DNA binding"/>
    <property type="evidence" value="ECO:0007669"/>
    <property type="project" value="InterPro"/>
</dbReference>
<organism evidence="2 3">
    <name type="scientific">Lysinibacillus mangiferihumi</name>
    <dbReference type="NCBI Taxonomy" id="1130819"/>
    <lineage>
        <taxon>Bacteria</taxon>
        <taxon>Bacillati</taxon>
        <taxon>Bacillota</taxon>
        <taxon>Bacilli</taxon>
        <taxon>Bacillales</taxon>
        <taxon>Bacillaceae</taxon>
        <taxon>Lysinibacillus</taxon>
    </lineage>
</organism>
<dbReference type="AlphaFoldDB" id="A0A4U2ZE45"/>
<evidence type="ECO:0000256" key="1">
    <source>
        <dbReference type="ARBA" id="ARBA00023172"/>
    </source>
</evidence>
<gene>
    <name evidence="2" type="ORF">FC756_00990</name>
</gene>
<proteinExistence type="predicted"/>
<accession>A0A4U2ZE45</accession>
<dbReference type="GO" id="GO:0015074">
    <property type="term" value="P:DNA integration"/>
    <property type="evidence" value="ECO:0007669"/>
    <property type="project" value="InterPro"/>
</dbReference>
<reference evidence="2 3" key="1">
    <citation type="submission" date="2019-04" db="EMBL/GenBank/DDBJ databases">
        <title>Lysinibacillus genome sequencing.</title>
        <authorList>
            <person name="Dunlap C."/>
        </authorList>
    </citation>
    <scope>NUCLEOTIDE SEQUENCE [LARGE SCALE GENOMIC DNA]</scope>
    <source>
        <strain evidence="2 3">CCTCC AB 2010389</strain>
    </source>
</reference>
<dbReference type="Proteomes" id="UP000308744">
    <property type="component" value="Unassembled WGS sequence"/>
</dbReference>
<dbReference type="InterPro" id="IPR011010">
    <property type="entry name" value="DNA_brk_join_enz"/>
</dbReference>
<dbReference type="Gene3D" id="1.10.443.10">
    <property type="entry name" value="Intergrase catalytic core"/>
    <property type="match status" value="1"/>
</dbReference>
<evidence type="ECO:0008006" key="4">
    <source>
        <dbReference type="Google" id="ProtNLM"/>
    </source>
</evidence>
<keyword evidence="3" id="KW-1185">Reference proteome</keyword>